<dbReference type="GeneTree" id="ENSGT00940000154521"/>
<keyword evidence="8" id="KW-1185">Reference proteome</keyword>
<feature type="coiled-coil region" evidence="4">
    <location>
        <begin position="295"/>
        <end position="356"/>
    </location>
</feature>
<evidence type="ECO:0000259" key="6">
    <source>
        <dbReference type="Pfam" id="PF13870"/>
    </source>
</evidence>
<evidence type="ECO:0000256" key="4">
    <source>
        <dbReference type="SAM" id="Coils"/>
    </source>
</evidence>
<feature type="compositionally biased region" description="Basic and acidic residues" evidence="5">
    <location>
        <begin position="115"/>
        <end position="132"/>
    </location>
</feature>
<feature type="compositionally biased region" description="Basic and acidic residues" evidence="5">
    <location>
        <begin position="236"/>
        <end position="246"/>
    </location>
</feature>
<comment type="subcellular location">
    <subcellularLocation>
        <location evidence="1">Cell projection</location>
        <location evidence="1">Cilium</location>
    </subcellularLocation>
</comment>
<dbReference type="GO" id="GO:0005930">
    <property type="term" value="C:axoneme"/>
    <property type="evidence" value="ECO:0007669"/>
    <property type="project" value="TreeGrafter"/>
</dbReference>
<keyword evidence="3" id="KW-0966">Cell projection</keyword>
<dbReference type="InterPro" id="IPR051885">
    <property type="entry name" value="CC_CF"/>
</dbReference>
<dbReference type="STRING" id="144197.ENSSPAP00000012778"/>
<accession>A0A3B4ZV63</accession>
<dbReference type="PANTHER" id="PTHR15654">
    <property type="entry name" value="COILED-COIL DOMAIN-CONTAINING PROTEIN 113-RELATED"/>
    <property type="match status" value="1"/>
</dbReference>
<evidence type="ECO:0000313" key="7">
    <source>
        <dbReference type="Ensembl" id="ENSSPAP00000012778.1"/>
    </source>
</evidence>
<dbReference type="CTD" id="257236"/>
<feature type="compositionally biased region" description="Basic and acidic residues" evidence="5">
    <location>
        <begin position="18"/>
        <end position="56"/>
    </location>
</feature>
<reference evidence="9" key="2">
    <citation type="submission" date="2025-04" db="UniProtKB">
        <authorList>
            <consortium name="RefSeq"/>
        </authorList>
    </citation>
    <scope>IDENTIFICATION</scope>
</reference>
<organism evidence="7">
    <name type="scientific">Stegastes partitus</name>
    <name type="common">bicolor damselfish</name>
    <dbReference type="NCBI Taxonomy" id="144197"/>
    <lineage>
        <taxon>Eukaryota</taxon>
        <taxon>Metazoa</taxon>
        <taxon>Chordata</taxon>
        <taxon>Craniata</taxon>
        <taxon>Vertebrata</taxon>
        <taxon>Euteleostomi</taxon>
        <taxon>Actinopterygii</taxon>
        <taxon>Neopterygii</taxon>
        <taxon>Teleostei</taxon>
        <taxon>Neoteleostei</taxon>
        <taxon>Acanthomorphata</taxon>
        <taxon>Ovalentaria</taxon>
        <taxon>Pomacentridae</taxon>
        <taxon>Stegastes</taxon>
    </lineage>
</organism>
<feature type="compositionally biased region" description="Low complexity" evidence="5">
    <location>
        <begin position="57"/>
        <end position="67"/>
    </location>
</feature>
<feature type="region of interest" description="Disordered" evidence="5">
    <location>
        <begin position="225"/>
        <end position="246"/>
    </location>
</feature>
<evidence type="ECO:0000313" key="9">
    <source>
        <dbReference type="RefSeq" id="XP_008283999.1"/>
    </source>
</evidence>
<evidence type="ECO:0000256" key="3">
    <source>
        <dbReference type="ARBA" id="ARBA00023273"/>
    </source>
</evidence>
<feature type="compositionally biased region" description="Polar residues" evidence="5">
    <location>
        <begin position="225"/>
        <end position="235"/>
    </location>
</feature>
<dbReference type="OrthoDB" id="10254794at2759"/>
<reference evidence="7" key="1">
    <citation type="submission" date="2023-09" db="UniProtKB">
        <authorList>
            <consortium name="Ensembl"/>
        </authorList>
    </citation>
    <scope>IDENTIFICATION</scope>
</reference>
<feature type="region of interest" description="Disordered" evidence="5">
    <location>
        <begin position="1"/>
        <end position="151"/>
    </location>
</feature>
<dbReference type="Ensembl" id="ENSSPAT00000012993.1">
    <property type="protein sequence ID" value="ENSSPAP00000012778.1"/>
    <property type="gene ID" value="ENSSPAG00000009683.1"/>
</dbReference>
<proteinExistence type="predicted"/>
<dbReference type="GO" id="GO:0060271">
    <property type="term" value="P:cilium assembly"/>
    <property type="evidence" value="ECO:0007669"/>
    <property type="project" value="TreeGrafter"/>
</dbReference>
<feature type="compositionally biased region" description="Polar residues" evidence="5">
    <location>
        <begin position="97"/>
        <end position="106"/>
    </location>
</feature>
<feature type="compositionally biased region" description="Acidic residues" evidence="5">
    <location>
        <begin position="133"/>
        <end position="144"/>
    </location>
</feature>
<evidence type="ECO:0000256" key="1">
    <source>
        <dbReference type="ARBA" id="ARBA00004138"/>
    </source>
</evidence>
<dbReference type="Pfam" id="PF13870">
    <property type="entry name" value="CCDC113_CCDC96_CC"/>
    <property type="match status" value="1"/>
</dbReference>
<dbReference type="RefSeq" id="XP_008283999.1">
    <property type="nucleotide sequence ID" value="XM_008285777.1"/>
</dbReference>
<dbReference type="GO" id="GO:0036064">
    <property type="term" value="C:ciliary basal body"/>
    <property type="evidence" value="ECO:0007669"/>
    <property type="project" value="TreeGrafter"/>
</dbReference>
<dbReference type="Proteomes" id="UP000694891">
    <property type="component" value="Unplaced"/>
</dbReference>
<name>A0A3B4ZV63_9TELE</name>
<gene>
    <name evidence="9" type="primary">ccdc96</name>
</gene>
<evidence type="ECO:0000256" key="5">
    <source>
        <dbReference type="SAM" id="MobiDB-lite"/>
    </source>
</evidence>
<evidence type="ECO:0000313" key="8">
    <source>
        <dbReference type="Proteomes" id="UP000694891"/>
    </source>
</evidence>
<evidence type="ECO:0000256" key="2">
    <source>
        <dbReference type="ARBA" id="ARBA00023054"/>
    </source>
</evidence>
<dbReference type="PANTHER" id="PTHR15654:SF1">
    <property type="entry name" value="COILED-COIL DOMAIN-CONTAINING PROTEIN 96"/>
    <property type="match status" value="1"/>
</dbReference>
<feature type="compositionally biased region" description="Acidic residues" evidence="5">
    <location>
        <begin position="8"/>
        <end position="17"/>
    </location>
</feature>
<dbReference type="AlphaFoldDB" id="A0A3B4ZV63"/>
<keyword evidence="2 4" id="KW-0175">Coiled coil</keyword>
<sequence>MDKQPEHEENEVTDDTERETSQEHDSSIPSDRNQKEDSEMVTSDHEDKLSKSRQVTEEPSVAEAATSEPEESSRNELPGAASSISSCEDLDVRMNKVTEQPLTNKESVVFDSDDGPARLHLETPEKETTRVEQEEEEEAEEEDITAAADREDIRYEEYRQMLQELCKERDEASQRSSKLQMKLAEYFRKKAGDNAQLERQEPATEQLQEYEKYINILTDLQQQLTADSESAQQQAEENRTQSQEKLDKVEKEWRALMALKQEAVAAALSRHLGKKAAQAKVESSLRAEQLRQDELVKLRLKHIKLRIKIRRLEAELRDMEGHSRDPLQIQFEQLQAARLKQKKHAEKQREESLKLQRKISSNLELLSNIKEKLYWSKMEVEAKRGQLAEVEAAVARKRELLTRTKQARNSLQEGNLRLKERRGLLGNRILLRDLEDTVDASDQLEEHLEKLKLQQAEAAFSGGRWKKKLEST</sequence>
<dbReference type="GeneID" id="103360117"/>
<protein>
    <submittedName>
        <fullName evidence="7">Coiled-coil domain containing 96</fullName>
    </submittedName>
    <submittedName>
        <fullName evidence="9">Coiled-coil domain-containing protein 96</fullName>
    </submittedName>
</protein>
<feature type="domain" description="CCDC113/CCDC96 coiled-coil" evidence="6">
    <location>
        <begin position="291"/>
        <end position="458"/>
    </location>
</feature>
<dbReference type="InterPro" id="IPR025254">
    <property type="entry name" value="CCDC113/CCDC96_CC"/>
</dbReference>